<keyword evidence="2" id="KW-1185">Reference proteome</keyword>
<organism evidence="1 2">
    <name type="scientific">Reticulomyxa filosa</name>
    <dbReference type="NCBI Taxonomy" id="46433"/>
    <lineage>
        <taxon>Eukaryota</taxon>
        <taxon>Sar</taxon>
        <taxon>Rhizaria</taxon>
        <taxon>Retaria</taxon>
        <taxon>Foraminifera</taxon>
        <taxon>Monothalamids</taxon>
        <taxon>Reticulomyxidae</taxon>
        <taxon>Reticulomyxa</taxon>
    </lineage>
</organism>
<name>X6P603_RETFI</name>
<dbReference type="EMBL" id="ASPP01003016">
    <property type="protein sequence ID" value="ETO33940.1"/>
    <property type="molecule type" value="Genomic_DNA"/>
</dbReference>
<sequence length="133" mass="14716">MDSIERIGILIDRVEGCLNITPLPLLTSRYFDSLIKSHNLISLQLIFGNAKLVMKKKLDDINSSNNNTNNNNSNNNDITFGGRFAREKSKKDVYDILNLFPSICTPGFEDTDGPEAEADVTNGIGNHSSITKL</sequence>
<dbReference type="Proteomes" id="UP000023152">
    <property type="component" value="Unassembled WGS sequence"/>
</dbReference>
<dbReference type="AlphaFoldDB" id="X6P603"/>
<comment type="caution">
    <text evidence="1">The sequence shown here is derived from an EMBL/GenBank/DDBJ whole genome shotgun (WGS) entry which is preliminary data.</text>
</comment>
<proteinExistence type="predicted"/>
<protein>
    <submittedName>
        <fullName evidence="1">Uncharacterized protein</fullName>
    </submittedName>
</protein>
<accession>X6P603</accession>
<evidence type="ECO:0000313" key="2">
    <source>
        <dbReference type="Proteomes" id="UP000023152"/>
    </source>
</evidence>
<gene>
    <name evidence="1" type="ORF">RFI_03156</name>
</gene>
<evidence type="ECO:0000313" key="1">
    <source>
        <dbReference type="EMBL" id="ETO33940.1"/>
    </source>
</evidence>
<reference evidence="1 2" key="1">
    <citation type="journal article" date="2013" name="Curr. Biol.">
        <title>The Genome of the Foraminiferan Reticulomyxa filosa.</title>
        <authorList>
            <person name="Glockner G."/>
            <person name="Hulsmann N."/>
            <person name="Schleicher M."/>
            <person name="Noegel A.A."/>
            <person name="Eichinger L."/>
            <person name="Gallinger C."/>
            <person name="Pawlowski J."/>
            <person name="Sierra R."/>
            <person name="Euteneuer U."/>
            <person name="Pillet L."/>
            <person name="Moustafa A."/>
            <person name="Platzer M."/>
            <person name="Groth M."/>
            <person name="Szafranski K."/>
            <person name="Schliwa M."/>
        </authorList>
    </citation>
    <scope>NUCLEOTIDE SEQUENCE [LARGE SCALE GENOMIC DNA]</scope>
</reference>